<dbReference type="Proteomes" id="UP001233999">
    <property type="component" value="Unassembled WGS sequence"/>
</dbReference>
<organism evidence="1 2">
    <name type="scientific">Diploptera punctata</name>
    <name type="common">Pacific beetle cockroach</name>
    <dbReference type="NCBI Taxonomy" id="6984"/>
    <lineage>
        <taxon>Eukaryota</taxon>
        <taxon>Metazoa</taxon>
        <taxon>Ecdysozoa</taxon>
        <taxon>Arthropoda</taxon>
        <taxon>Hexapoda</taxon>
        <taxon>Insecta</taxon>
        <taxon>Pterygota</taxon>
        <taxon>Neoptera</taxon>
        <taxon>Polyneoptera</taxon>
        <taxon>Dictyoptera</taxon>
        <taxon>Blattodea</taxon>
        <taxon>Blaberoidea</taxon>
        <taxon>Blaberidae</taxon>
        <taxon>Diplopterinae</taxon>
        <taxon>Diploptera</taxon>
    </lineage>
</organism>
<evidence type="ECO:0000313" key="2">
    <source>
        <dbReference type="Proteomes" id="UP001233999"/>
    </source>
</evidence>
<comment type="caution">
    <text evidence="1">The sequence shown here is derived from an EMBL/GenBank/DDBJ whole genome shotgun (WGS) entry which is preliminary data.</text>
</comment>
<evidence type="ECO:0000313" key="1">
    <source>
        <dbReference type="EMBL" id="KAJ9598542.1"/>
    </source>
</evidence>
<dbReference type="AlphaFoldDB" id="A0AAD8EQY9"/>
<accession>A0AAD8EQY9</accession>
<gene>
    <name evidence="1" type="ORF">L9F63_010774</name>
</gene>
<protein>
    <submittedName>
        <fullName evidence="1">Uncharacterized protein</fullName>
    </submittedName>
</protein>
<keyword evidence="2" id="KW-1185">Reference proteome</keyword>
<reference evidence="1" key="1">
    <citation type="journal article" date="2023" name="IScience">
        <title>Live-bearing cockroach genome reveals convergent evolutionary mechanisms linked to viviparity in insects and beyond.</title>
        <authorList>
            <person name="Fouks B."/>
            <person name="Harrison M.C."/>
            <person name="Mikhailova A.A."/>
            <person name="Marchal E."/>
            <person name="English S."/>
            <person name="Carruthers M."/>
            <person name="Jennings E.C."/>
            <person name="Chiamaka E.L."/>
            <person name="Frigard R.A."/>
            <person name="Pippel M."/>
            <person name="Attardo G.M."/>
            <person name="Benoit J.B."/>
            <person name="Bornberg-Bauer E."/>
            <person name="Tobe S.S."/>
        </authorList>
    </citation>
    <scope>NUCLEOTIDE SEQUENCE</scope>
    <source>
        <strain evidence="1">Stay&amp;Tobe</strain>
    </source>
</reference>
<reference evidence="1" key="2">
    <citation type="submission" date="2023-05" db="EMBL/GenBank/DDBJ databases">
        <authorList>
            <person name="Fouks B."/>
        </authorList>
    </citation>
    <scope>NUCLEOTIDE SEQUENCE</scope>
    <source>
        <strain evidence="1">Stay&amp;Tobe</strain>
        <tissue evidence="1">Testes</tissue>
    </source>
</reference>
<name>A0AAD8EQY9_DIPPU</name>
<proteinExistence type="predicted"/>
<dbReference type="EMBL" id="JASPKZ010001210">
    <property type="protein sequence ID" value="KAJ9598542.1"/>
    <property type="molecule type" value="Genomic_DNA"/>
</dbReference>
<sequence>TFSPEFKYDRGFSPSRKVSEKQTFIISNTSIFSTFVTKQYSNIRTHLEMWQI</sequence>
<feature type="non-terminal residue" evidence="1">
    <location>
        <position position="1"/>
    </location>
</feature>
<feature type="non-terminal residue" evidence="1">
    <location>
        <position position="52"/>
    </location>
</feature>